<name>A0A0C2TAE1_AMAMK</name>
<dbReference type="CDD" id="cd03386">
    <property type="entry name" value="PAP2_Aur1_like"/>
    <property type="match status" value="1"/>
</dbReference>
<feature type="transmembrane region" description="Helical" evidence="6">
    <location>
        <begin position="185"/>
        <end position="206"/>
    </location>
</feature>
<dbReference type="GO" id="GO:0030148">
    <property type="term" value="P:sphingolipid biosynthetic process"/>
    <property type="evidence" value="ECO:0007669"/>
    <property type="project" value="TreeGrafter"/>
</dbReference>
<reference evidence="8 9" key="1">
    <citation type="submission" date="2014-04" db="EMBL/GenBank/DDBJ databases">
        <title>Evolutionary Origins and Diversification of the Mycorrhizal Mutualists.</title>
        <authorList>
            <consortium name="DOE Joint Genome Institute"/>
            <consortium name="Mycorrhizal Genomics Consortium"/>
            <person name="Kohler A."/>
            <person name="Kuo A."/>
            <person name="Nagy L.G."/>
            <person name="Floudas D."/>
            <person name="Copeland A."/>
            <person name="Barry K.W."/>
            <person name="Cichocki N."/>
            <person name="Veneault-Fourrey C."/>
            <person name="LaButti K."/>
            <person name="Lindquist E.A."/>
            <person name="Lipzen A."/>
            <person name="Lundell T."/>
            <person name="Morin E."/>
            <person name="Murat C."/>
            <person name="Riley R."/>
            <person name="Ohm R."/>
            <person name="Sun H."/>
            <person name="Tunlid A."/>
            <person name="Henrissat B."/>
            <person name="Grigoriev I.V."/>
            <person name="Hibbett D.S."/>
            <person name="Martin F."/>
        </authorList>
    </citation>
    <scope>NUCLEOTIDE SEQUENCE [LARGE SCALE GENOMIC DNA]</scope>
    <source>
        <strain evidence="8 9">Koide BX008</strain>
    </source>
</reference>
<feature type="transmembrane region" description="Helical" evidence="6">
    <location>
        <begin position="218"/>
        <end position="240"/>
    </location>
</feature>
<dbReference type="PANTHER" id="PTHR31310">
    <property type="match status" value="1"/>
</dbReference>
<evidence type="ECO:0000313" key="8">
    <source>
        <dbReference type="EMBL" id="KIL63664.1"/>
    </source>
</evidence>
<dbReference type="GO" id="GO:0006676">
    <property type="term" value="P:mannosyl diphosphorylinositol ceramide metabolic process"/>
    <property type="evidence" value="ECO:0007669"/>
    <property type="project" value="TreeGrafter"/>
</dbReference>
<keyword evidence="2 6" id="KW-0812">Transmembrane</keyword>
<proteinExistence type="predicted"/>
<dbReference type="Pfam" id="PF14378">
    <property type="entry name" value="PAP2_3"/>
    <property type="match status" value="1"/>
</dbReference>
<dbReference type="FunCoup" id="A0A0C2TAE1">
    <property type="interactions" value="83"/>
</dbReference>
<dbReference type="EMBL" id="KN818256">
    <property type="protein sequence ID" value="KIL63664.1"/>
    <property type="molecule type" value="Genomic_DNA"/>
</dbReference>
<evidence type="ECO:0000256" key="5">
    <source>
        <dbReference type="SAM" id="MobiDB-lite"/>
    </source>
</evidence>
<feature type="compositionally biased region" description="Basic residues" evidence="5">
    <location>
        <begin position="460"/>
        <end position="472"/>
    </location>
</feature>
<evidence type="ECO:0000256" key="3">
    <source>
        <dbReference type="ARBA" id="ARBA00022989"/>
    </source>
</evidence>
<feature type="compositionally biased region" description="Basic residues" evidence="5">
    <location>
        <begin position="1"/>
        <end position="10"/>
    </location>
</feature>
<dbReference type="AlphaFoldDB" id="A0A0C2TAE1"/>
<dbReference type="Proteomes" id="UP000054549">
    <property type="component" value="Unassembled WGS sequence"/>
</dbReference>
<dbReference type="InterPro" id="IPR000326">
    <property type="entry name" value="PAP2/HPO"/>
</dbReference>
<dbReference type="InParanoid" id="A0A0C2TAE1"/>
<evidence type="ECO:0000256" key="4">
    <source>
        <dbReference type="ARBA" id="ARBA00023136"/>
    </source>
</evidence>
<dbReference type="GO" id="GO:0070916">
    <property type="term" value="C:inositol phosphoceramide synthase complex"/>
    <property type="evidence" value="ECO:0007669"/>
    <property type="project" value="TreeGrafter"/>
</dbReference>
<keyword evidence="4 6" id="KW-0472">Membrane</keyword>
<sequence>MIQHLRRRSLNKNNLTDTDDDDDKTLVASPTPPLLMPPMRSLPLTLLHALLAGVARLDKNISPFVSLSRLQSHTFTTADLVYLLHLFFASFWLSLMEFPPYPYKLVIPFLYSLLLLIPLTSQFFLPAIPVAIYLLTFYSSRFISPAYRPSVSVSLLPTLETVLFGANISDILTRFTHPILDILAWIPYGVGHFTLPFLVALVLWLFRSKSVLRFWGKAFGYMNIVGVLIQLVFPCSPPWYEVLYGLTPANYGMPGSPGGLARIDALFHSTGYTTAFSNSPLVFGAFPSLHSACGTMEALFVTHFFPQYAKYIWTYVAVLYWSTMYLTHHYLIDVVGGACLATVFFYLFLPDELKGPAAFLPPHNLAVASNALPLHHNLKPSRDKYELYDLEDPRIRMSHGALAAADVSEEEDYYEAEYDELESSRPLTPNSAVPLLTTHVSSTSSFHPTPLLPQPQPSHRSSKRERKGHRHTASIASLIRGEERYEEDGGGGWSPVTDRFVLGAATPPRRQRV</sequence>
<dbReference type="HOGENOM" id="CLU_030747_1_0_1"/>
<dbReference type="InterPro" id="IPR026841">
    <property type="entry name" value="Aur1/Ipt1"/>
</dbReference>
<dbReference type="SUPFAM" id="SSF48317">
    <property type="entry name" value="Acid phosphatase/Vanadium-dependent haloperoxidase"/>
    <property type="match status" value="1"/>
</dbReference>
<dbReference type="PANTHER" id="PTHR31310:SF11">
    <property type="entry name" value="INOSITOL PHOSPHORYLCERAMIDE SYNTHASE CATALYTIC SUBUNIT AUR1"/>
    <property type="match status" value="1"/>
</dbReference>
<feature type="transmembrane region" description="Helical" evidence="6">
    <location>
        <begin position="80"/>
        <end position="98"/>
    </location>
</feature>
<dbReference type="SMART" id="SM00014">
    <property type="entry name" value="acidPPc"/>
    <property type="match status" value="1"/>
</dbReference>
<dbReference type="OrthoDB" id="5784at2759"/>
<feature type="domain" description="Phosphatidic acid phosphatase type 2/haloperoxidase" evidence="7">
    <location>
        <begin position="209"/>
        <end position="349"/>
    </location>
</feature>
<keyword evidence="3 6" id="KW-1133">Transmembrane helix</keyword>
<dbReference type="Gene3D" id="1.20.144.10">
    <property type="entry name" value="Phosphatidic acid phosphatase type 2/haloperoxidase"/>
    <property type="match status" value="1"/>
</dbReference>
<feature type="transmembrane region" description="Helical" evidence="6">
    <location>
        <begin position="147"/>
        <end position="165"/>
    </location>
</feature>
<dbReference type="InterPro" id="IPR036938">
    <property type="entry name" value="PAP2/HPO_sf"/>
</dbReference>
<evidence type="ECO:0000256" key="1">
    <source>
        <dbReference type="ARBA" id="ARBA00004141"/>
    </source>
</evidence>
<dbReference type="GO" id="GO:0016020">
    <property type="term" value="C:membrane"/>
    <property type="evidence" value="ECO:0007669"/>
    <property type="project" value="UniProtKB-SubCell"/>
</dbReference>
<feature type="region of interest" description="Disordered" evidence="5">
    <location>
        <begin position="441"/>
        <end position="513"/>
    </location>
</feature>
<dbReference type="STRING" id="946122.A0A0C2TAE1"/>
<accession>A0A0C2TAE1</accession>
<dbReference type="InterPro" id="IPR052185">
    <property type="entry name" value="IPC_Synthase-Related"/>
</dbReference>
<evidence type="ECO:0000256" key="2">
    <source>
        <dbReference type="ARBA" id="ARBA00022692"/>
    </source>
</evidence>
<protein>
    <recommendedName>
        <fullName evidence="7">Phosphatidic acid phosphatase type 2/haloperoxidase domain-containing protein</fullName>
    </recommendedName>
</protein>
<organism evidence="8 9">
    <name type="scientific">Amanita muscaria (strain Koide BX008)</name>
    <dbReference type="NCBI Taxonomy" id="946122"/>
    <lineage>
        <taxon>Eukaryota</taxon>
        <taxon>Fungi</taxon>
        <taxon>Dikarya</taxon>
        <taxon>Basidiomycota</taxon>
        <taxon>Agaricomycotina</taxon>
        <taxon>Agaricomycetes</taxon>
        <taxon>Agaricomycetidae</taxon>
        <taxon>Agaricales</taxon>
        <taxon>Pluteineae</taxon>
        <taxon>Amanitaceae</taxon>
        <taxon>Amanita</taxon>
    </lineage>
</organism>
<feature type="transmembrane region" description="Helical" evidence="6">
    <location>
        <begin position="110"/>
        <end position="135"/>
    </location>
</feature>
<gene>
    <name evidence="8" type="ORF">M378DRAFT_11945</name>
</gene>
<evidence type="ECO:0000259" key="7">
    <source>
        <dbReference type="SMART" id="SM00014"/>
    </source>
</evidence>
<evidence type="ECO:0000313" key="9">
    <source>
        <dbReference type="Proteomes" id="UP000054549"/>
    </source>
</evidence>
<keyword evidence="9" id="KW-1185">Reference proteome</keyword>
<comment type="subcellular location">
    <subcellularLocation>
        <location evidence="1">Membrane</location>
        <topology evidence="1">Multi-pass membrane protein</topology>
    </subcellularLocation>
</comment>
<feature type="region of interest" description="Disordered" evidence="5">
    <location>
        <begin position="1"/>
        <end position="32"/>
    </location>
</feature>
<feature type="transmembrane region" description="Helical" evidence="6">
    <location>
        <begin position="330"/>
        <end position="349"/>
    </location>
</feature>
<evidence type="ECO:0000256" key="6">
    <source>
        <dbReference type="SAM" id="Phobius"/>
    </source>
</evidence>